<reference evidence="3 4" key="1">
    <citation type="submission" date="2016-04" db="EMBL/GenBank/DDBJ databases">
        <title>A degradative enzymes factory behind the ericoid mycorrhizal symbiosis.</title>
        <authorList>
            <consortium name="DOE Joint Genome Institute"/>
            <person name="Martino E."/>
            <person name="Morin E."/>
            <person name="Grelet G."/>
            <person name="Kuo A."/>
            <person name="Kohler A."/>
            <person name="Daghino S."/>
            <person name="Barry K."/>
            <person name="Choi C."/>
            <person name="Cichocki N."/>
            <person name="Clum A."/>
            <person name="Copeland A."/>
            <person name="Hainaut M."/>
            <person name="Haridas S."/>
            <person name="Labutti K."/>
            <person name="Lindquist E."/>
            <person name="Lipzen A."/>
            <person name="Khouja H.-R."/>
            <person name="Murat C."/>
            <person name="Ohm R."/>
            <person name="Olson A."/>
            <person name="Spatafora J."/>
            <person name="Veneault-Fourrey C."/>
            <person name="Henrissat B."/>
            <person name="Grigoriev I."/>
            <person name="Martin F."/>
            <person name="Perotto S."/>
        </authorList>
    </citation>
    <scope>NUCLEOTIDE SEQUENCE [LARGE SCALE GENOMIC DNA]</scope>
    <source>
        <strain evidence="3 4">E</strain>
    </source>
</reference>
<dbReference type="OrthoDB" id="2119228at2759"/>
<dbReference type="PANTHER" id="PTHR30383:SF19">
    <property type="entry name" value="FIBRONECTIN TYPE-III DOMAIN-CONTAINING PROTEIN"/>
    <property type="match status" value="1"/>
</dbReference>
<dbReference type="InParanoid" id="A0A2J6TDM7"/>
<dbReference type="SUPFAM" id="SSF52266">
    <property type="entry name" value="SGNH hydrolase"/>
    <property type="match status" value="1"/>
</dbReference>
<keyword evidence="3" id="KW-0378">Hydrolase</keyword>
<dbReference type="InterPro" id="IPR051532">
    <property type="entry name" value="Ester_Hydrolysis_Enzymes"/>
</dbReference>
<dbReference type="InterPro" id="IPR036514">
    <property type="entry name" value="SGNH_hydro_sf"/>
</dbReference>
<feature type="domain" description="SGNH hydrolase-type esterase" evidence="2">
    <location>
        <begin position="234"/>
        <end position="352"/>
    </location>
</feature>
<dbReference type="RefSeq" id="XP_024738024.1">
    <property type="nucleotide sequence ID" value="XM_024876853.1"/>
</dbReference>
<organism evidence="3 4">
    <name type="scientific">Hyaloscypha bicolor E</name>
    <dbReference type="NCBI Taxonomy" id="1095630"/>
    <lineage>
        <taxon>Eukaryota</taxon>
        <taxon>Fungi</taxon>
        <taxon>Dikarya</taxon>
        <taxon>Ascomycota</taxon>
        <taxon>Pezizomycotina</taxon>
        <taxon>Leotiomycetes</taxon>
        <taxon>Helotiales</taxon>
        <taxon>Hyaloscyphaceae</taxon>
        <taxon>Hyaloscypha</taxon>
        <taxon>Hyaloscypha bicolor</taxon>
    </lineage>
</organism>
<sequence>MELGEQRTRLLDSNDHDIMELGEQRTRLLDSNDHDIMELGEQGTRLLNGHDRLDFADIEQNLDHNPLSNGKGTLRIGWLKRNWRDSYWRDLVAVAVLVGIICGALGYTLGFWAKRSPGRALRPDIAPLRILVAGDSISQGCESMHTWRYRLWEWFQANNVPVTFVGPFHQTRLQPQDLSTGVPLPAARHGDELDGPTAMDNGYAFDIEPEFLRTGSAHFSIWGREIAQDVDIINQQIHDYRPDYLLVELGFNDLAWASREPDEALLLMEQFIDKARATSPELRFAVANVPQRSKVGDLDIRTGQYNEKLREAIPKWSLPSSPVELVEFMEAYSCGQTNCPAALDGIHPNSRGEFEIAHAFSKTLYHNFGIGQQPLALPAKFPSRTCLTPATVAIYPSQERIRFTWDFVYGAYGYEVQVQQEGVEWVIDSANFTQERHLDTLWTTKGTAWEFRVRSYCESTIKSAWTRAVSTTMP</sequence>
<dbReference type="GO" id="GO:0004622">
    <property type="term" value="F:phosphatidylcholine lysophospholipase activity"/>
    <property type="evidence" value="ECO:0007669"/>
    <property type="project" value="TreeGrafter"/>
</dbReference>
<dbReference type="STRING" id="1095630.A0A2J6TDM7"/>
<protein>
    <submittedName>
        <fullName evidence="3">SGNH hydrolase</fullName>
    </submittedName>
</protein>
<gene>
    <name evidence="3" type="ORF">K444DRAFT_558991</name>
</gene>
<evidence type="ECO:0000256" key="1">
    <source>
        <dbReference type="SAM" id="Phobius"/>
    </source>
</evidence>
<keyword evidence="1" id="KW-0812">Transmembrane</keyword>
<keyword evidence="1" id="KW-0472">Membrane</keyword>
<evidence type="ECO:0000259" key="2">
    <source>
        <dbReference type="Pfam" id="PF13472"/>
    </source>
</evidence>
<accession>A0A2J6TDM7</accession>
<keyword evidence="4" id="KW-1185">Reference proteome</keyword>
<dbReference type="Gene3D" id="3.40.50.1110">
    <property type="entry name" value="SGNH hydrolase"/>
    <property type="match status" value="1"/>
</dbReference>
<dbReference type="Proteomes" id="UP000235371">
    <property type="component" value="Unassembled WGS sequence"/>
</dbReference>
<keyword evidence="1" id="KW-1133">Transmembrane helix</keyword>
<dbReference type="AlphaFoldDB" id="A0A2J6TDM7"/>
<dbReference type="Pfam" id="PF13472">
    <property type="entry name" value="Lipase_GDSL_2"/>
    <property type="match status" value="1"/>
</dbReference>
<dbReference type="GeneID" id="36584931"/>
<proteinExistence type="predicted"/>
<feature type="non-terminal residue" evidence="3">
    <location>
        <position position="474"/>
    </location>
</feature>
<name>A0A2J6TDM7_9HELO</name>
<evidence type="ECO:0000313" key="3">
    <source>
        <dbReference type="EMBL" id="PMD61120.1"/>
    </source>
</evidence>
<dbReference type="EMBL" id="KZ613786">
    <property type="protein sequence ID" value="PMD61120.1"/>
    <property type="molecule type" value="Genomic_DNA"/>
</dbReference>
<dbReference type="PANTHER" id="PTHR30383">
    <property type="entry name" value="THIOESTERASE 1/PROTEASE 1/LYSOPHOSPHOLIPASE L1"/>
    <property type="match status" value="1"/>
</dbReference>
<dbReference type="InterPro" id="IPR013830">
    <property type="entry name" value="SGNH_hydro"/>
</dbReference>
<feature type="transmembrane region" description="Helical" evidence="1">
    <location>
        <begin position="91"/>
        <end position="113"/>
    </location>
</feature>
<evidence type="ECO:0000313" key="4">
    <source>
        <dbReference type="Proteomes" id="UP000235371"/>
    </source>
</evidence>